<accession>A0ABV9KLH3</accession>
<dbReference type="PANTHER" id="PTHR37292">
    <property type="entry name" value="VNG6097C"/>
    <property type="match status" value="1"/>
</dbReference>
<protein>
    <submittedName>
        <fullName evidence="2">DUF262 domain-containing protein</fullName>
    </submittedName>
</protein>
<reference evidence="3" key="1">
    <citation type="journal article" date="2019" name="Int. J. Syst. Evol. Microbiol.">
        <title>The Global Catalogue of Microorganisms (GCM) 10K type strain sequencing project: providing services to taxonomists for standard genome sequencing and annotation.</title>
        <authorList>
            <consortium name="The Broad Institute Genomics Platform"/>
            <consortium name="The Broad Institute Genome Sequencing Center for Infectious Disease"/>
            <person name="Wu L."/>
            <person name="Ma J."/>
        </authorList>
    </citation>
    <scope>NUCLEOTIDE SEQUENCE [LARGE SCALE GENOMIC DNA]</scope>
    <source>
        <strain evidence="3">CGMCC 4.7283</strain>
    </source>
</reference>
<comment type="caution">
    <text evidence="2">The sequence shown here is derived from an EMBL/GenBank/DDBJ whole genome shotgun (WGS) entry which is preliminary data.</text>
</comment>
<gene>
    <name evidence="2" type="ORF">ACFO5X_20905</name>
</gene>
<dbReference type="RefSeq" id="WP_380720855.1">
    <property type="nucleotide sequence ID" value="NZ_JBHSGI010000032.1"/>
</dbReference>
<proteinExistence type="predicted"/>
<dbReference type="EMBL" id="JBHSGI010000032">
    <property type="protein sequence ID" value="MFC4671022.1"/>
    <property type="molecule type" value="Genomic_DNA"/>
</dbReference>
<sequence length="583" mass="66798">MSYATITIGNLLADVNTRYFLPAIQRPYVWNTDQVITLIDSLMKGYPISSFMFWAVDEDLKRDLKIYTFIENWKPGMQNPTASTDGREVTLVLDGQQRITSLLIALRGTFAEKAKYKHRSNADAWSEMTLYLDLLQDPAGNYEDEDADLGVSYGLRFHTLPPRNDHRHHWFRLGDMLNYRTEAKLDELIDATLGKLHHGVTAFERELVTSSLRRLHEVIWTDEVVNYYTETSRSLDRVLDIFVRANDAGTKLSKSDLMMSMITSRWVNGSARDAMANFVEHVNTGLGHENKISKDFVLKACLVLCDFDVKYNVSNFTAQSITEIERNWPAIKDAIERTFRFLNCIGITAENLTSLNAVLPIAWFLFHTPNVTLHGSSEFDRHNGQAAQRWLINSLLMGVFAGTSDRTISVARTTLKETRQTSRNFPEADLYHALAIGGRMTRLDERAIQELLELGYGKAKTFLVLSLLYDGLDGNGTVYHVDHIIPKARAERRVLMGMNLPEQRIREITNSVNRLGNLQLLPSQENLEKNDLPFDSWITSRSDDYRARHLIEDAPDLWMPTMLPEFVRSREQLIRQRLMALSQ</sequence>
<dbReference type="Pfam" id="PF03235">
    <property type="entry name" value="GmrSD_N"/>
    <property type="match status" value="1"/>
</dbReference>
<feature type="domain" description="GmrSD restriction endonucleases N-terminal" evidence="1">
    <location>
        <begin position="8"/>
        <end position="261"/>
    </location>
</feature>
<evidence type="ECO:0000313" key="3">
    <source>
        <dbReference type="Proteomes" id="UP001595973"/>
    </source>
</evidence>
<keyword evidence="3" id="KW-1185">Reference proteome</keyword>
<evidence type="ECO:0000259" key="1">
    <source>
        <dbReference type="Pfam" id="PF03235"/>
    </source>
</evidence>
<dbReference type="PANTHER" id="PTHR37292:SF2">
    <property type="entry name" value="DUF262 DOMAIN-CONTAINING PROTEIN"/>
    <property type="match status" value="1"/>
</dbReference>
<dbReference type="Proteomes" id="UP001595973">
    <property type="component" value="Unassembled WGS sequence"/>
</dbReference>
<name>A0ABV9KLH3_9RHOB</name>
<dbReference type="InterPro" id="IPR004919">
    <property type="entry name" value="GmrSD_N"/>
</dbReference>
<evidence type="ECO:0000313" key="2">
    <source>
        <dbReference type="EMBL" id="MFC4671022.1"/>
    </source>
</evidence>
<organism evidence="2 3">
    <name type="scientific">Seohaeicola nanhaiensis</name>
    <dbReference type="NCBI Taxonomy" id="1387282"/>
    <lineage>
        <taxon>Bacteria</taxon>
        <taxon>Pseudomonadati</taxon>
        <taxon>Pseudomonadota</taxon>
        <taxon>Alphaproteobacteria</taxon>
        <taxon>Rhodobacterales</taxon>
        <taxon>Roseobacteraceae</taxon>
        <taxon>Seohaeicola</taxon>
    </lineage>
</organism>